<organism evidence="1 2">
    <name type="scientific">Gymnopus androsaceus JB14</name>
    <dbReference type="NCBI Taxonomy" id="1447944"/>
    <lineage>
        <taxon>Eukaryota</taxon>
        <taxon>Fungi</taxon>
        <taxon>Dikarya</taxon>
        <taxon>Basidiomycota</taxon>
        <taxon>Agaricomycotina</taxon>
        <taxon>Agaricomycetes</taxon>
        <taxon>Agaricomycetidae</taxon>
        <taxon>Agaricales</taxon>
        <taxon>Marasmiineae</taxon>
        <taxon>Omphalotaceae</taxon>
        <taxon>Gymnopus</taxon>
    </lineage>
</organism>
<dbReference type="EMBL" id="ML769426">
    <property type="protein sequence ID" value="KAE9403297.1"/>
    <property type="molecule type" value="Genomic_DNA"/>
</dbReference>
<reference evidence="1" key="1">
    <citation type="journal article" date="2019" name="Environ. Microbiol.">
        <title>Fungal ecological strategies reflected in gene transcription - a case study of two litter decomposers.</title>
        <authorList>
            <person name="Barbi F."/>
            <person name="Kohler A."/>
            <person name="Barry K."/>
            <person name="Baskaran P."/>
            <person name="Daum C."/>
            <person name="Fauchery L."/>
            <person name="Ihrmark K."/>
            <person name="Kuo A."/>
            <person name="LaButti K."/>
            <person name="Lipzen A."/>
            <person name="Morin E."/>
            <person name="Grigoriev I.V."/>
            <person name="Henrissat B."/>
            <person name="Lindahl B."/>
            <person name="Martin F."/>
        </authorList>
    </citation>
    <scope>NUCLEOTIDE SEQUENCE</scope>
    <source>
        <strain evidence="1">JB14</strain>
    </source>
</reference>
<sequence length="721" mass="81614">MTSKNSGKSDVSQRFLLPIVNDVDGYTCIKDLQPPKGVWRLEELQVSKPDQPLLKPDQPLVYSAKNDLTESFTTSMARYGLLGFRSRRVATFTPPVIWGGVAWVKPGSIVFTLPHARDTPSEYYMGWFEFQHSSSLIGEGHKIILDKQVFPRDYFRTEIVNAGSCIDVYCSLSLEECQTWLQRQEGQHYFLVDIPSVGRNKLRLEFPKCSTCYGAHRGVCPFLERLHGLEPMDVEDGSDEETMDVDSEVATDFMSAEQTLTRNRGPPRWNSTFKGPELQRQDLVDKIIAHVRLNKFILIEAPPYSGKSVLLAHIFETLENDTTKDPLTHRRLHTGMDRISAAPGDLEITNEAQLTYADRVLWTALLSSFGGRSRNFWVIVAGSYGSHTGSSCHSPATLAFTQQDFDDYMTLHRLEDWQEVIKSYASPTERQLRWKPEYQAVPGIDKANLHRLEAQDIPAAYLKEGKSAPAGDRSCLYREISCYIDNVNIAILPRERFLNVVPGEENPKLPNVKPYGLREMATSTEQLTDYEQAAHDARRMGWLLQVPGPGKPQLTWYCLRSGITLICKPCYYFHHPSSGQVPSIYLDKEFKDAVEAVAGPSFAIQQSQTEAGDGVVDYAIIGRQWIIELMVEGSNLKDHIAQFQPPGSCYSEWVTRKQWQWDWRIVDFCFHVSQVKKPDCKNFHTVTVEMEDAESKSSDPIFMNATITGAGMNTFATVLYG</sequence>
<gene>
    <name evidence="1" type="ORF">BT96DRAFT_990339</name>
</gene>
<dbReference type="AlphaFoldDB" id="A0A6A4I283"/>
<name>A0A6A4I283_9AGAR</name>
<dbReference type="Proteomes" id="UP000799118">
    <property type="component" value="Unassembled WGS sequence"/>
</dbReference>
<protein>
    <submittedName>
        <fullName evidence="1">Uncharacterized protein</fullName>
    </submittedName>
</protein>
<evidence type="ECO:0000313" key="1">
    <source>
        <dbReference type="EMBL" id="KAE9403297.1"/>
    </source>
</evidence>
<accession>A0A6A4I283</accession>
<dbReference type="OrthoDB" id="2364732at2759"/>
<evidence type="ECO:0000313" key="2">
    <source>
        <dbReference type="Proteomes" id="UP000799118"/>
    </source>
</evidence>
<proteinExistence type="predicted"/>
<keyword evidence="2" id="KW-1185">Reference proteome</keyword>